<evidence type="ECO:0000259" key="7">
    <source>
        <dbReference type="Pfam" id="PF04542"/>
    </source>
</evidence>
<dbReference type="SUPFAM" id="SSF88659">
    <property type="entry name" value="Sigma3 and sigma4 domains of RNA polymerase sigma factors"/>
    <property type="match status" value="1"/>
</dbReference>
<dbReference type="PANTHER" id="PTHR43133">
    <property type="entry name" value="RNA POLYMERASE ECF-TYPE SIGMA FACTO"/>
    <property type="match status" value="1"/>
</dbReference>
<keyword evidence="4 6" id="KW-0238">DNA-binding</keyword>
<comment type="similarity">
    <text evidence="1 6">Belongs to the sigma-70 factor family. ECF subfamily.</text>
</comment>
<dbReference type="Pfam" id="PF08281">
    <property type="entry name" value="Sigma70_r4_2"/>
    <property type="match status" value="1"/>
</dbReference>
<evidence type="ECO:0000256" key="2">
    <source>
        <dbReference type="ARBA" id="ARBA00023015"/>
    </source>
</evidence>
<name>A0ABP5ZD91_9MICO</name>
<dbReference type="InterPro" id="IPR014284">
    <property type="entry name" value="RNA_pol_sigma-70_dom"/>
</dbReference>
<gene>
    <name evidence="9" type="ORF">GCM10009858_35250</name>
</gene>
<dbReference type="RefSeq" id="WP_344256339.1">
    <property type="nucleotide sequence ID" value="NZ_BAAARE010000017.1"/>
</dbReference>
<dbReference type="Gene3D" id="1.10.1740.10">
    <property type="match status" value="1"/>
</dbReference>
<evidence type="ECO:0000256" key="3">
    <source>
        <dbReference type="ARBA" id="ARBA00023082"/>
    </source>
</evidence>
<dbReference type="Gene3D" id="1.10.10.10">
    <property type="entry name" value="Winged helix-like DNA-binding domain superfamily/Winged helix DNA-binding domain"/>
    <property type="match status" value="1"/>
</dbReference>
<keyword evidence="10" id="KW-1185">Reference proteome</keyword>
<comment type="caution">
    <text evidence="9">The sequence shown here is derived from an EMBL/GenBank/DDBJ whole genome shotgun (WGS) entry which is preliminary data.</text>
</comment>
<dbReference type="InterPro" id="IPR013249">
    <property type="entry name" value="RNA_pol_sigma70_r4_t2"/>
</dbReference>
<dbReference type="PROSITE" id="PS01063">
    <property type="entry name" value="SIGMA70_ECF"/>
    <property type="match status" value="1"/>
</dbReference>
<evidence type="ECO:0000313" key="10">
    <source>
        <dbReference type="Proteomes" id="UP001500730"/>
    </source>
</evidence>
<reference evidence="10" key="1">
    <citation type="journal article" date="2019" name="Int. J. Syst. Evol. Microbiol.">
        <title>The Global Catalogue of Microorganisms (GCM) 10K type strain sequencing project: providing services to taxonomists for standard genome sequencing and annotation.</title>
        <authorList>
            <consortium name="The Broad Institute Genomics Platform"/>
            <consortium name="The Broad Institute Genome Sequencing Center for Infectious Disease"/>
            <person name="Wu L."/>
            <person name="Ma J."/>
        </authorList>
    </citation>
    <scope>NUCLEOTIDE SEQUENCE [LARGE SCALE GENOMIC DNA]</scope>
    <source>
        <strain evidence="10">JCM 16259</strain>
    </source>
</reference>
<protein>
    <recommendedName>
        <fullName evidence="6">RNA polymerase sigma factor</fullName>
    </recommendedName>
</protein>
<dbReference type="EMBL" id="BAAARE010000017">
    <property type="protein sequence ID" value="GAA2494220.1"/>
    <property type="molecule type" value="Genomic_DNA"/>
</dbReference>
<dbReference type="InterPro" id="IPR000838">
    <property type="entry name" value="RNA_pol_sigma70_ECF_CS"/>
</dbReference>
<evidence type="ECO:0000256" key="1">
    <source>
        <dbReference type="ARBA" id="ARBA00010641"/>
    </source>
</evidence>
<evidence type="ECO:0000256" key="6">
    <source>
        <dbReference type="RuleBase" id="RU000716"/>
    </source>
</evidence>
<dbReference type="InterPro" id="IPR007627">
    <property type="entry name" value="RNA_pol_sigma70_r2"/>
</dbReference>
<dbReference type="InterPro" id="IPR039425">
    <property type="entry name" value="RNA_pol_sigma-70-like"/>
</dbReference>
<proteinExistence type="inferred from homology"/>
<sequence length="183" mass="20738">MREEVERSDASLARDAALGDRLAFEVLLHRHGPALHRYALRTCQTPADAEDVVQETFVAAWRGLARWDGRASVKTWLFAIAARKVADTSRRRRAVPIDDQLLEPVPSEDAGPDDHARERELVQALEAALDELPYNQRACWVLIEVEGLSQAEVASVLEMTPDSVRGTIFRARRNLTERMARWR</sequence>
<dbReference type="NCBIfam" id="TIGR02937">
    <property type="entry name" value="sigma70-ECF"/>
    <property type="match status" value="1"/>
</dbReference>
<dbReference type="InterPro" id="IPR013325">
    <property type="entry name" value="RNA_pol_sigma_r2"/>
</dbReference>
<accession>A0ABP5ZD91</accession>
<dbReference type="PANTHER" id="PTHR43133:SF8">
    <property type="entry name" value="RNA POLYMERASE SIGMA FACTOR HI_1459-RELATED"/>
    <property type="match status" value="1"/>
</dbReference>
<evidence type="ECO:0000259" key="8">
    <source>
        <dbReference type="Pfam" id="PF08281"/>
    </source>
</evidence>
<dbReference type="InterPro" id="IPR036388">
    <property type="entry name" value="WH-like_DNA-bd_sf"/>
</dbReference>
<feature type="domain" description="RNA polymerase sigma factor 70 region 4 type 2" evidence="8">
    <location>
        <begin position="123"/>
        <end position="175"/>
    </location>
</feature>
<dbReference type="Proteomes" id="UP001500730">
    <property type="component" value="Unassembled WGS sequence"/>
</dbReference>
<keyword evidence="2 6" id="KW-0805">Transcription regulation</keyword>
<feature type="domain" description="RNA polymerase sigma-70 region 2" evidence="7">
    <location>
        <begin position="27"/>
        <end position="93"/>
    </location>
</feature>
<dbReference type="SUPFAM" id="SSF88946">
    <property type="entry name" value="Sigma2 domain of RNA polymerase sigma factors"/>
    <property type="match status" value="1"/>
</dbReference>
<evidence type="ECO:0000256" key="5">
    <source>
        <dbReference type="ARBA" id="ARBA00023163"/>
    </source>
</evidence>
<evidence type="ECO:0000313" key="9">
    <source>
        <dbReference type="EMBL" id="GAA2494220.1"/>
    </source>
</evidence>
<organism evidence="9 10">
    <name type="scientific">Terrabacter carboxydivorans</name>
    <dbReference type="NCBI Taxonomy" id="619730"/>
    <lineage>
        <taxon>Bacteria</taxon>
        <taxon>Bacillati</taxon>
        <taxon>Actinomycetota</taxon>
        <taxon>Actinomycetes</taxon>
        <taxon>Micrococcales</taxon>
        <taxon>Intrasporangiaceae</taxon>
        <taxon>Terrabacter</taxon>
    </lineage>
</organism>
<keyword evidence="3 6" id="KW-0731">Sigma factor</keyword>
<keyword evidence="5 6" id="KW-0804">Transcription</keyword>
<dbReference type="InterPro" id="IPR013324">
    <property type="entry name" value="RNA_pol_sigma_r3/r4-like"/>
</dbReference>
<evidence type="ECO:0000256" key="4">
    <source>
        <dbReference type="ARBA" id="ARBA00023125"/>
    </source>
</evidence>
<dbReference type="CDD" id="cd06171">
    <property type="entry name" value="Sigma70_r4"/>
    <property type="match status" value="1"/>
</dbReference>
<dbReference type="Pfam" id="PF04542">
    <property type="entry name" value="Sigma70_r2"/>
    <property type="match status" value="1"/>
</dbReference>